<keyword evidence="1" id="KW-0175">Coiled coil</keyword>
<dbReference type="OrthoDB" id="7056009at2"/>
<dbReference type="PANTHER" id="PTHR40036">
    <property type="entry name" value="MACROCIN O-METHYLTRANSFERASE"/>
    <property type="match status" value="1"/>
</dbReference>
<accession>A0A4Q7KBI7</accession>
<dbReference type="RefSeq" id="WP_130348880.1">
    <property type="nucleotide sequence ID" value="NZ_SGWQ01000021.1"/>
</dbReference>
<comment type="caution">
    <text evidence="2">The sequence shown here is derived from an EMBL/GenBank/DDBJ whole genome shotgun (WGS) entry which is preliminary data.</text>
</comment>
<dbReference type="Proteomes" id="UP000294257">
    <property type="component" value="Unassembled WGS sequence"/>
</dbReference>
<evidence type="ECO:0000256" key="1">
    <source>
        <dbReference type="SAM" id="Coils"/>
    </source>
</evidence>
<dbReference type="InterPro" id="IPR008884">
    <property type="entry name" value="TylF_MeTrfase"/>
</dbReference>
<evidence type="ECO:0000313" key="3">
    <source>
        <dbReference type="Proteomes" id="UP000294257"/>
    </source>
</evidence>
<protein>
    <submittedName>
        <fullName evidence="2">Methyltransferase family protein</fullName>
    </submittedName>
</protein>
<dbReference type="EMBL" id="SGWQ01000021">
    <property type="protein sequence ID" value="RZS29485.1"/>
    <property type="molecule type" value="Genomic_DNA"/>
</dbReference>
<dbReference type="SUPFAM" id="SSF53335">
    <property type="entry name" value="S-adenosyl-L-methionine-dependent methyltransferases"/>
    <property type="match status" value="1"/>
</dbReference>
<dbReference type="GO" id="GO:0008168">
    <property type="term" value="F:methyltransferase activity"/>
    <property type="evidence" value="ECO:0007669"/>
    <property type="project" value="UniProtKB-KW"/>
</dbReference>
<dbReference type="InterPro" id="IPR029063">
    <property type="entry name" value="SAM-dependent_MTases_sf"/>
</dbReference>
<dbReference type="Gene3D" id="3.40.50.150">
    <property type="entry name" value="Vaccinia Virus protein VP39"/>
    <property type="match status" value="1"/>
</dbReference>
<evidence type="ECO:0000313" key="2">
    <source>
        <dbReference type="EMBL" id="RZS29485.1"/>
    </source>
</evidence>
<gene>
    <name evidence="2" type="ORF">EV193_12128</name>
</gene>
<organism evidence="2 3">
    <name type="scientific">Herbihabitans rhizosphaerae</name>
    <dbReference type="NCBI Taxonomy" id="1872711"/>
    <lineage>
        <taxon>Bacteria</taxon>
        <taxon>Bacillati</taxon>
        <taxon>Actinomycetota</taxon>
        <taxon>Actinomycetes</taxon>
        <taxon>Pseudonocardiales</taxon>
        <taxon>Pseudonocardiaceae</taxon>
        <taxon>Herbihabitans</taxon>
    </lineage>
</organism>
<dbReference type="AlphaFoldDB" id="A0A4Q7KBI7"/>
<proteinExistence type="predicted"/>
<feature type="coiled-coil region" evidence="1">
    <location>
        <begin position="16"/>
        <end position="43"/>
    </location>
</feature>
<reference evidence="2 3" key="1">
    <citation type="submission" date="2019-02" db="EMBL/GenBank/DDBJ databases">
        <title>Genomic Encyclopedia of Type Strains, Phase IV (KMG-IV): sequencing the most valuable type-strain genomes for metagenomic binning, comparative biology and taxonomic classification.</title>
        <authorList>
            <person name="Goeker M."/>
        </authorList>
    </citation>
    <scope>NUCLEOTIDE SEQUENCE [LARGE SCALE GENOMIC DNA]</scope>
    <source>
        <strain evidence="2 3">DSM 101727</strain>
    </source>
</reference>
<dbReference type="Pfam" id="PF13578">
    <property type="entry name" value="Methyltransf_24"/>
    <property type="match status" value="1"/>
</dbReference>
<keyword evidence="2" id="KW-0808">Transferase</keyword>
<name>A0A4Q7KBI7_9PSEU</name>
<keyword evidence="2" id="KW-0489">Methyltransferase</keyword>
<sequence>MLHDTLRGTARALRPGREQADRIEALEHEVRALREELAISTQRILDRVIEFEIRSRKDIVFAGDQDAAVESNRFARDHLVGVRHFRHPWETLDYGLSLAPTGGMALEFGVATGNTLRAIATQRGGERVYGFDSFQGLPEAWIAGMAAGAFAREDLPEVPGADLVVGLFDDTLAGFLAAHDEPLDFVHVDCDLYSSASTVLEQLAPRLRPGTVLVFDEYFNYPGWQRHEHRAWTEFVERTGIAFEYVAYTYADCQVAVRIN</sequence>
<dbReference type="CDD" id="cd02440">
    <property type="entry name" value="AdoMet_MTases"/>
    <property type="match status" value="1"/>
</dbReference>
<keyword evidence="3" id="KW-1185">Reference proteome</keyword>
<dbReference type="PANTHER" id="PTHR40036:SF1">
    <property type="entry name" value="MACROCIN O-METHYLTRANSFERASE"/>
    <property type="match status" value="1"/>
</dbReference>
<dbReference type="GO" id="GO:0032259">
    <property type="term" value="P:methylation"/>
    <property type="evidence" value="ECO:0007669"/>
    <property type="project" value="UniProtKB-KW"/>
</dbReference>